<organism evidence="1 2">
    <name type="scientific">Thelephora ganbajun</name>
    <name type="common">Ganba fungus</name>
    <dbReference type="NCBI Taxonomy" id="370292"/>
    <lineage>
        <taxon>Eukaryota</taxon>
        <taxon>Fungi</taxon>
        <taxon>Dikarya</taxon>
        <taxon>Basidiomycota</taxon>
        <taxon>Agaricomycotina</taxon>
        <taxon>Agaricomycetes</taxon>
        <taxon>Thelephorales</taxon>
        <taxon>Thelephoraceae</taxon>
        <taxon>Thelephora</taxon>
    </lineage>
</organism>
<evidence type="ECO:0000313" key="2">
    <source>
        <dbReference type="Proteomes" id="UP000886501"/>
    </source>
</evidence>
<keyword evidence="2" id="KW-1185">Reference proteome</keyword>
<evidence type="ECO:0000313" key="1">
    <source>
        <dbReference type="EMBL" id="KAF9643256.1"/>
    </source>
</evidence>
<name>A0ACB6Z0U9_THEGA</name>
<sequence length="152" mass="16416">MLRVQGSYIGGRAAYTKVLHLDIAYGEISSSGAVDTSYACELFQAPRKHHRIRRCNPQVPVKKLYGLEGLFLDWYFVNVLDHIGETRTEARPLAFSGSMFNQLCEAVEASVPPNNALGYLQASGGETVPSGCPESDVEACFGSADGSPCIPT</sequence>
<dbReference type="Proteomes" id="UP000886501">
    <property type="component" value="Unassembled WGS sequence"/>
</dbReference>
<reference evidence="1" key="2">
    <citation type="journal article" date="2020" name="Nat. Commun.">
        <title>Large-scale genome sequencing of mycorrhizal fungi provides insights into the early evolution of symbiotic traits.</title>
        <authorList>
            <person name="Miyauchi S."/>
            <person name="Kiss E."/>
            <person name="Kuo A."/>
            <person name="Drula E."/>
            <person name="Kohler A."/>
            <person name="Sanchez-Garcia M."/>
            <person name="Morin E."/>
            <person name="Andreopoulos B."/>
            <person name="Barry K.W."/>
            <person name="Bonito G."/>
            <person name="Buee M."/>
            <person name="Carver A."/>
            <person name="Chen C."/>
            <person name="Cichocki N."/>
            <person name="Clum A."/>
            <person name="Culley D."/>
            <person name="Crous P.W."/>
            <person name="Fauchery L."/>
            <person name="Girlanda M."/>
            <person name="Hayes R.D."/>
            <person name="Keri Z."/>
            <person name="LaButti K."/>
            <person name="Lipzen A."/>
            <person name="Lombard V."/>
            <person name="Magnuson J."/>
            <person name="Maillard F."/>
            <person name="Murat C."/>
            <person name="Nolan M."/>
            <person name="Ohm R.A."/>
            <person name="Pangilinan J."/>
            <person name="Pereira M.F."/>
            <person name="Perotto S."/>
            <person name="Peter M."/>
            <person name="Pfister S."/>
            <person name="Riley R."/>
            <person name="Sitrit Y."/>
            <person name="Stielow J.B."/>
            <person name="Szollosi G."/>
            <person name="Zifcakova L."/>
            <person name="Stursova M."/>
            <person name="Spatafora J.W."/>
            <person name="Tedersoo L."/>
            <person name="Vaario L.M."/>
            <person name="Yamada A."/>
            <person name="Yan M."/>
            <person name="Wang P."/>
            <person name="Xu J."/>
            <person name="Bruns T."/>
            <person name="Baldrian P."/>
            <person name="Vilgalys R."/>
            <person name="Dunand C."/>
            <person name="Henrissat B."/>
            <person name="Grigoriev I.V."/>
            <person name="Hibbett D."/>
            <person name="Nagy L.G."/>
            <person name="Martin F.M."/>
        </authorList>
    </citation>
    <scope>NUCLEOTIDE SEQUENCE</scope>
    <source>
        <strain evidence="1">P2</strain>
    </source>
</reference>
<proteinExistence type="predicted"/>
<dbReference type="EMBL" id="MU118255">
    <property type="protein sequence ID" value="KAF9643256.1"/>
    <property type="molecule type" value="Genomic_DNA"/>
</dbReference>
<accession>A0ACB6Z0U9</accession>
<protein>
    <submittedName>
        <fullName evidence="1">Uncharacterized protein</fullName>
    </submittedName>
</protein>
<reference evidence="1" key="1">
    <citation type="submission" date="2019-10" db="EMBL/GenBank/DDBJ databases">
        <authorList>
            <consortium name="DOE Joint Genome Institute"/>
            <person name="Kuo A."/>
            <person name="Miyauchi S."/>
            <person name="Kiss E."/>
            <person name="Drula E."/>
            <person name="Kohler A."/>
            <person name="Sanchez-Garcia M."/>
            <person name="Andreopoulos B."/>
            <person name="Barry K.W."/>
            <person name="Bonito G."/>
            <person name="Buee M."/>
            <person name="Carver A."/>
            <person name="Chen C."/>
            <person name="Cichocki N."/>
            <person name="Clum A."/>
            <person name="Culley D."/>
            <person name="Crous P.W."/>
            <person name="Fauchery L."/>
            <person name="Girlanda M."/>
            <person name="Hayes R."/>
            <person name="Keri Z."/>
            <person name="Labutti K."/>
            <person name="Lipzen A."/>
            <person name="Lombard V."/>
            <person name="Magnuson J."/>
            <person name="Maillard F."/>
            <person name="Morin E."/>
            <person name="Murat C."/>
            <person name="Nolan M."/>
            <person name="Ohm R."/>
            <person name="Pangilinan J."/>
            <person name="Pereira M."/>
            <person name="Perotto S."/>
            <person name="Peter M."/>
            <person name="Riley R."/>
            <person name="Sitrit Y."/>
            <person name="Stielow B."/>
            <person name="Szollosi G."/>
            <person name="Zifcakova L."/>
            <person name="Stursova M."/>
            <person name="Spatafora J.W."/>
            <person name="Tedersoo L."/>
            <person name="Vaario L.-M."/>
            <person name="Yamada A."/>
            <person name="Yan M."/>
            <person name="Wang P."/>
            <person name="Xu J."/>
            <person name="Bruns T."/>
            <person name="Baldrian P."/>
            <person name="Vilgalys R."/>
            <person name="Henrissat B."/>
            <person name="Grigoriev I.V."/>
            <person name="Hibbett D."/>
            <person name="Nagy L.G."/>
            <person name="Martin F.M."/>
        </authorList>
    </citation>
    <scope>NUCLEOTIDE SEQUENCE</scope>
    <source>
        <strain evidence="1">P2</strain>
    </source>
</reference>
<gene>
    <name evidence="1" type="ORF">BDM02DRAFT_1547019</name>
</gene>
<comment type="caution">
    <text evidence="1">The sequence shown here is derived from an EMBL/GenBank/DDBJ whole genome shotgun (WGS) entry which is preliminary data.</text>
</comment>